<dbReference type="PANTHER" id="PTHR10250">
    <property type="entry name" value="MICROSOMAL GLUTATHIONE S-TRANSFERASE"/>
    <property type="match status" value="1"/>
</dbReference>
<dbReference type="InterPro" id="IPR001129">
    <property type="entry name" value="Membr-assoc_MAPEG"/>
</dbReference>
<dbReference type="EMBL" id="HACM01008477">
    <property type="protein sequence ID" value="CRZ08919.1"/>
    <property type="molecule type" value="Transcribed_RNA"/>
</dbReference>
<dbReference type="GO" id="GO:0006691">
    <property type="term" value="P:leukotriene metabolic process"/>
    <property type="evidence" value="ECO:0007669"/>
    <property type="project" value="UniProtKB-ARBA"/>
</dbReference>
<dbReference type="Gene3D" id="1.20.120.550">
    <property type="entry name" value="Membrane associated eicosanoid/glutathione metabolism-like domain"/>
    <property type="match status" value="1"/>
</dbReference>
<evidence type="ECO:0000256" key="5">
    <source>
        <dbReference type="SAM" id="Phobius"/>
    </source>
</evidence>
<keyword evidence="2 5" id="KW-0812">Transmembrane</keyword>
<dbReference type="AlphaFoldDB" id="A0A0H5RJN7"/>
<evidence type="ECO:0000256" key="2">
    <source>
        <dbReference type="ARBA" id="ARBA00022692"/>
    </source>
</evidence>
<accession>A0A0H5RJN7</accession>
<evidence type="ECO:0000256" key="1">
    <source>
        <dbReference type="ARBA" id="ARBA00004141"/>
    </source>
</evidence>
<dbReference type="PANTHER" id="PTHR10250:SF26">
    <property type="entry name" value="GLUTATHIONE S-TRANSFERASE 3, MITOCHONDRIAL"/>
    <property type="match status" value="1"/>
</dbReference>
<dbReference type="GO" id="GO:0005635">
    <property type="term" value="C:nuclear envelope"/>
    <property type="evidence" value="ECO:0007669"/>
    <property type="project" value="TreeGrafter"/>
</dbReference>
<reference evidence="6" key="1">
    <citation type="submission" date="2015-04" db="EMBL/GenBank/DDBJ databases">
        <title>The genome sequence of the plant pathogenic Rhizarian Plasmodiophora brassicae reveals insights in its biotrophic life cycle and the origin of chitin synthesis.</title>
        <authorList>
            <person name="Schwelm A."/>
            <person name="Fogelqvist J."/>
            <person name="Knaust A."/>
            <person name="Julke S."/>
            <person name="Lilja T."/>
            <person name="Dhandapani V."/>
            <person name="Bonilla-Rosso G."/>
            <person name="Karlsson M."/>
            <person name="Shevchenko A."/>
            <person name="Choi S.R."/>
            <person name="Kim H.G."/>
            <person name="Park J.Y."/>
            <person name="Lim Y.P."/>
            <person name="Ludwig-Muller J."/>
            <person name="Dixelius C."/>
        </authorList>
    </citation>
    <scope>NUCLEOTIDE SEQUENCE</scope>
    <source>
        <tissue evidence="6">Potato root galls</tissue>
    </source>
</reference>
<evidence type="ECO:0000256" key="3">
    <source>
        <dbReference type="ARBA" id="ARBA00022989"/>
    </source>
</evidence>
<proteinExistence type="predicted"/>
<keyword evidence="4 5" id="KW-0472">Membrane</keyword>
<sequence>MMVSIDPEFGYVIAVLIAFYVQQNVIFVAFVVKARMKTKIKAPTLYPRDSEVKALKLTEDNVDYYLRAQRIHQNNIEFMSMFLPVFLMAGIANPIQTAIAGAVVWTFRMAFALGYSKSTGSRSIGAPFHLGELYILYIAGKFAYQLLVDGGGK</sequence>
<evidence type="ECO:0008006" key="7">
    <source>
        <dbReference type="Google" id="ProtNLM"/>
    </source>
</evidence>
<organism evidence="6">
    <name type="scientific">Spongospora subterranea</name>
    <dbReference type="NCBI Taxonomy" id="70186"/>
    <lineage>
        <taxon>Eukaryota</taxon>
        <taxon>Sar</taxon>
        <taxon>Rhizaria</taxon>
        <taxon>Endomyxa</taxon>
        <taxon>Phytomyxea</taxon>
        <taxon>Plasmodiophorida</taxon>
        <taxon>Plasmodiophoridae</taxon>
        <taxon>Spongospora</taxon>
    </lineage>
</organism>
<dbReference type="GO" id="GO:0016020">
    <property type="term" value="C:membrane"/>
    <property type="evidence" value="ECO:0007669"/>
    <property type="project" value="UniProtKB-SubCell"/>
</dbReference>
<dbReference type="GO" id="GO:0004602">
    <property type="term" value="F:glutathione peroxidase activity"/>
    <property type="evidence" value="ECO:0007669"/>
    <property type="project" value="TreeGrafter"/>
</dbReference>
<dbReference type="InterPro" id="IPR023352">
    <property type="entry name" value="MAPEG-like_dom_sf"/>
</dbReference>
<dbReference type="Pfam" id="PF01124">
    <property type="entry name" value="MAPEG"/>
    <property type="match status" value="1"/>
</dbReference>
<name>A0A0H5RJN7_9EUKA</name>
<keyword evidence="3 5" id="KW-1133">Transmembrane helix</keyword>
<evidence type="ECO:0000313" key="6">
    <source>
        <dbReference type="EMBL" id="CRZ08919.1"/>
    </source>
</evidence>
<dbReference type="GO" id="GO:0004364">
    <property type="term" value="F:glutathione transferase activity"/>
    <property type="evidence" value="ECO:0007669"/>
    <property type="project" value="TreeGrafter"/>
</dbReference>
<dbReference type="InterPro" id="IPR050997">
    <property type="entry name" value="MAPEG"/>
</dbReference>
<comment type="subcellular location">
    <subcellularLocation>
        <location evidence="1">Membrane</location>
        <topology evidence="1">Multi-pass membrane protein</topology>
    </subcellularLocation>
</comment>
<protein>
    <recommendedName>
        <fullName evidence="7">Glutathione transferase</fullName>
    </recommendedName>
</protein>
<feature type="transmembrane region" description="Helical" evidence="5">
    <location>
        <begin position="12"/>
        <end position="32"/>
    </location>
</feature>
<dbReference type="SUPFAM" id="SSF161084">
    <property type="entry name" value="MAPEG domain-like"/>
    <property type="match status" value="1"/>
</dbReference>
<evidence type="ECO:0000256" key="4">
    <source>
        <dbReference type="ARBA" id="ARBA00023136"/>
    </source>
</evidence>
<dbReference type="GO" id="GO:0005783">
    <property type="term" value="C:endoplasmic reticulum"/>
    <property type="evidence" value="ECO:0007669"/>
    <property type="project" value="TreeGrafter"/>
</dbReference>